<evidence type="ECO:0000313" key="7">
    <source>
        <dbReference type="EMBL" id="QEG36560.1"/>
    </source>
</evidence>
<dbReference type="Gene3D" id="2.60.120.260">
    <property type="entry name" value="Galactose-binding domain-like"/>
    <property type="match status" value="1"/>
</dbReference>
<keyword evidence="7" id="KW-0119">Carbohydrate metabolism</keyword>
<evidence type="ECO:0000313" key="8">
    <source>
        <dbReference type="Proteomes" id="UP000323917"/>
    </source>
</evidence>
<dbReference type="EMBL" id="CP042913">
    <property type="protein sequence ID" value="QEG36560.1"/>
    <property type="molecule type" value="Genomic_DNA"/>
</dbReference>
<dbReference type="RefSeq" id="WP_148074889.1">
    <property type="nucleotide sequence ID" value="NZ_CP042913.1"/>
</dbReference>
<dbReference type="GO" id="GO:0006680">
    <property type="term" value="P:glucosylceramide catabolic process"/>
    <property type="evidence" value="ECO:0007669"/>
    <property type="project" value="TreeGrafter"/>
</dbReference>
<evidence type="ECO:0000259" key="5">
    <source>
        <dbReference type="Pfam" id="PF02055"/>
    </source>
</evidence>
<dbReference type="Gene3D" id="2.60.40.1180">
    <property type="entry name" value="Golgi alpha-mannosidase II"/>
    <property type="match status" value="1"/>
</dbReference>
<evidence type="ECO:0000256" key="2">
    <source>
        <dbReference type="ARBA" id="ARBA00022729"/>
    </source>
</evidence>
<dbReference type="AlphaFoldDB" id="A0A5B9QFV5"/>
<evidence type="ECO:0000256" key="1">
    <source>
        <dbReference type="ARBA" id="ARBA00005382"/>
    </source>
</evidence>
<evidence type="ECO:0000256" key="4">
    <source>
        <dbReference type="RuleBase" id="RU361188"/>
    </source>
</evidence>
<accession>A0A5B9QFV5</accession>
<dbReference type="InterPro" id="IPR033452">
    <property type="entry name" value="GH30_C"/>
</dbReference>
<dbReference type="Pfam" id="PF17189">
    <property type="entry name" value="Glyco_hydro_30C"/>
    <property type="match status" value="1"/>
</dbReference>
<feature type="domain" description="Glycosyl hydrolase family 30 TIM-barrel" evidence="5">
    <location>
        <begin position="80"/>
        <end position="415"/>
    </location>
</feature>
<dbReference type="GO" id="GO:0004348">
    <property type="term" value="F:glucosylceramidase activity"/>
    <property type="evidence" value="ECO:0007669"/>
    <property type="project" value="InterPro"/>
</dbReference>
<protein>
    <submittedName>
        <fullName evidence="7">Glucuronoxylanase XynC</fullName>
        <ecNumber evidence="7">3.2.1.136</ecNumber>
    </submittedName>
</protein>
<keyword evidence="7" id="KW-0858">Xylan degradation</keyword>
<keyword evidence="2" id="KW-0732">Signal</keyword>
<dbReference type="GO" id="GO:0045493">
    <property type="term" value="P:xylan catabolic process"/>
    <property type="evidence" value="ECO:0007669"/>
    <property type="project" value="UniProtKB-KW"/>
</dbReference>
<organism evidence="7 8">
    <name type="scientific">Bythopirellula goksoeyrii</name>
    <dbReference type="NCBI Taxonomy" id="1400387"/>
    <lineage>
        <taxon>Bacteria</taxon>
        <taxon>Pseudomonadati</taxon>
        <taxon>Planctomycetota</taxon>
        <taxon>Planctomycetia</taxon>
        <taxon>Pirellulales</taxon>
        <taxon>Lacipirellulaceae</taxon>
        <taxon>Bythopirellula</taxon>
    </lineage>
</organism>
<keyword evidence="4 7" id="KW-0326">Glycosidase</keyword>
<dbReference type="PANTHER" id="PTHR11069">
    <property type="entry name" value="GLUCOSYLCERAMIDASE"/>
    <property type="match status" value="1"/>
</dbReference>
<dbReference type="InterPro" id="IPR013780">
    <property type="entry name" value="Glyco_hydro_b"/>
</dbReference>
<dbReference type="KEGG" id="bgok:Pr1d_38740"/>
<dbReference type="Proteomes" id="UP000323917">
    <property type="component" value="Chromosome"/>
</dbReference>
<dbReference type="InterPro" id="IPR001139">
    <property type="entry name" value="Glyco_hydro_30"/>
</dbReference>
<keyword evidence="7" id="KW-0624">Polysaccharide degradation</keyword>
<dbReference type="Pfam" id="PF02055">
    <property type="entry name" value="Glyco_hydro_30"/>
    <property type="match status" value="1"/>
</dbReference>
<dbReference type="EC" id="3.2.1.136" evidence="7"/>
<sequence length="727" mass="78727">MYLSNESIIFALRQAGPLTMVFAAYFWAAISPSSAAVDVWLTKGDKSQLLAQQPALSFQPGSGSGGFIVNVNPNTTYQTIDGFGAALTDSSAWLIQNKMNATQRNNFMNQIFSPTNGIGMSYLRIPMGASDFTASGHYTYNDLPINQTDIPQDNFSIAHDQQYIIPQLQQAKALNPDLSIMASPWSAPAWMKSNKSLIGGTLNPQYYSSYATYFEKFIDAYAAEGLTIDSVSMQNEPHHIPNNYPGTYMSWAQQADLIKNHVGPKFAAEGINTKIFLWDHNWDEPDYAINALNDPQLKQYVAGSAFHSYAGDVSAQTTVHNAHPDKEIHFTEASGGGWATNFSDNLMWHMDNLIVGNTRNWGQSSIYWNLALDENSGPYQGGCSNCRGVVTINNGNGNVTLNEEYYAIAHASKFVKPGAVRIGSPTYNNAVETVAFKNPDGSRALIAFNSGGGTQSFRIVDNNQYVSYSLPGKSVATFIWPSDGGGPVDPPDPGVELLVNPGFEQGGFGWTSTGDTGFHAFFPGQGGHASFFADQNGHNGSIFQTGIAAQPGEQFKFELSDTRIEANANANVQFGLQFYGAGESSIVGQEFVQLILPGYEINDGVYSIMGTSPAGTQYVRPVIWFDNAISTTGLQENFFVFDASLKRVASLAGDFDEDGDVDGNDFLVWQRTPSVGNLADWQMHYGESLPISATASAVPEPTSLGLCLLMALGLSGTIVGRLRHPAS</sequence>
<dbReference type="PRINTS" id="PR00843">
    <property type="entry name" value="GLHYDRLASE30"/>
</dbReference>
<dbReference type="GO" id="GO:0033940">
    <property type="term" value="F:glucuronoarabinoxylan endo-1,4-beta-xylanase activity"/>
    <property type="evidence" value="ECO:0007669"/>
    <property type="project" value="UniProtKB-EC"/>
</dbReference>
<dbReference type="SUPFAM" id="SSF51445">
    <property type="entry name" value="(Trans)glycosidases"/>
    <property type="match status" value="1"/>
</dbReference>
<dbReference type="SUPFAM" id="SSF51011">
    <property type="entry name" value="Glycosyl hydrolase domain"/>
    <property type="match status" value="1"/>
</dbReference>
<evidence type="ECO:0000259" key="6">
    <source>
        <dbReference type="Pfam" id="PF17189"/>
    </source>
</evidence>
<dbReference type="OrthoDB" id="9806701at2"/>
<feature type="domain" description="Glycosyl hydrolase family 30 beta sandwich" evidence="6">
    <location>
        <begin position="418"/>
        <end position="478"/>
    </location>
</feature>
<evidence type="ECO:0000256" key="3">
    <source>
        <dbReference type="ARBA" id="ARBA00022801"/>
    </source>
</evidence>
<gene>
    <name evidence="7" type="primary">xynC_2</name>
    <name evidence="7" type="ORF">Pr1d_38740</name>
</gene>
<dbReference type="InterPro" id="IPR033453">
    <property type="entry name" value="Glyco_hydro_30_TIM-barrel"/>
</dbReference>
<reference evidence="7 8" key="1">
    <citation type="submission" date="2019-08" db="EMBL/GenBank/DDBJ databases">
        <title>Deep-cultivation of Planctomycetes and their phenomic and genomic characterization uncovers novel biology.</title>
        <authorList>
            <person name="Wiegand S."/>
            <person name="Jogler M."/>
            <person name="Boedeker C."/>
            <person name="Pinto D."/>
            <person name="Vollmers J."/>
            <person name="Rivas-Marin E."/>
            <person name="Kohn T."/>
            <person name="Peeters S.H."/>
            <person name="Heuer A."/>
            <person name="Rast P."/>
            <person name="Oberbeckmann S."/>
            <person name="Bunk B."/>
            <person name="Jeske O."/>
            <person name="Meyerdierks A."/>
            <person name="Storesund J.E."/>
            <person name="Kallscheuer N."/>
            <person name="Luecker S."/>
            <person name="Lage O.M."/>
            <person name="Pohl T."/>
            <person name="Merkel B.J."/>
            <person name="Hornburger P."/>
            <person name="Mueller R.-W."/>
            <person name="Bruemmer F."/>
            <person name="Labrenz M."/>
            <person name="Spormann A.M."/>
            <person name="Op den Camp H."/>
            <person name="Overmann J."/>
            <person name="Amann R."/>
            <person name="Jetten M.S.M."/>
            <person name="Mascher T."/>
            <person name="Medema M.H."/>
            <person name="Devos D.P."/>
            <person name="Kaster A.-K."/>
            <person name="Ovreas L."/>
            <person name="Rohde M."/>
            <person name="Galperin M.Y."/>
            <person name="Jogler C."/>
        </authorList>
    </citation>
    <scope>NUCLEOTIDE SEQUENCE [LARGE SCALE GENOMIC DNA]</scope>
    <source>
        <strain evidence="7 8">Pr1d</strain>
    </source>
</reference>
<keyword evidence="8" id="KW-1185">Reference proteome</keyword>
<dbReference type="PANTHER" id="PTHR11069:SF23">
    <property type="entry name" value="LYSOSOMAL ACID GLUCOSYLCERAMIDASE"/>
    <property type="match status" value="1"/>
</dbReference>
<name>A0A5B9QFV5_9BACT</name>
<keyword evidence="3 4" id="KW-0378">Hydrolase</keyword>
<dbReference type="InterPro" id="IPR017853">
    <property type="entry name" value="GH"/>
</dbReference>
<comment type="similarity">
    <text evidence="1 4">Belongs to the glycosyl hydrolase 30 family.</text>
</comment>
<dbReference type="GO" id="GO:0016020">
    <property type="term" value="C:membrane"/>
    <property type="evidence" value="ECO:0007669"/>
    <property type="project" value="GOC"/>
</dbReference>
<dbReference type="Gene3D" id="3.20.20.80">
    <property type="entry name" value="Glycosidases"/>
    <property type="match status" value="1"/>
</dbReference>
<proteinExistence type="inferred from homology"/>